<dbReference type="InterPro" id="IPR002347">
    <property type="entry name" value="SDR_fam"/>
</dbReference>
<comment type="similarity">
    <text evidence="1">Belongs to the short-chain dehydrogenases/reductases (SDR) family.</text>
</comment>
<organism evidence="3 4">
    <name type="scientific">Cytobacillus kochii</name>
    <dbReference type="NCBI Taxonomy" id="859143"/>
    <lineage>
        <taxon>Bacteria</taxon>
        <taxon>Bacillati</taxon>
        <taxon>Bacillota</taxon>
        <taxon>Bacilli</taxon>
        <taxon>Bacillales</taxon>
        <taxon>Bacillaceae</taxon>
        <taxon>Cytobacillus</taxon>
    </lineage>
</organism>
<dbReference type="Gene3D" id="3.40.50.720">
    <property type="entry name" value="NAD(P)-binding Rossmann-like Domain"/>
    <property type="match status" value="1"/>
</dbReference>
<gene>
    <name evidence="3" type="ORF">CKF48_22215</name>
</gene>
<dbReference type="PRINTS" id="PR00080">
    <property type="entry name" value="SDRFAMILY"/>
</dbReference>
<dbReference type="GO" id="GO:0048038">
    <property type="term" value="F:quinone binding"/>
    <property type="evidence" value="ECO:0007669"/>
    <property type="project" value="TreeGrafter"/>
</dbReference>
<reference evidence="3 4" key="1">
    <citation type="submission" date="2017-08" db="EMBL/GenBank/DDBJ databases">
        <title>Complete Genome Sequence of Bacillus kochii Oregon-R-modENCODE STRAIN BDGP4, isolated from Drosophila melanogaster gut.</title>
        <authorList>
            <person name="Wan K.H."/>
            <person name="Yu C."/>
            <person name="Park S."/>
            <person name="Hammonds A.S."/>
            <person name="Booth B.W."/>
            <person name="Celniker S.E."/>
        </authorList>
    </citation>
    <scope>NUCLEOTIDE SEQUENCE [LARGE SCALE GENOMIC DNA]</scope>
    <source>
        <strain evidence="3 4">BDGP4</strain>
    </source>
</reference>
<dbReference type="KEGG" id="bko:CKF48_22215"/>
<sequence>MKFINKTVIVTGAGNGIGQGVALAYRREGANVVVADWDDSNFAALEAKGLDCLQINVQEEADIQRLLEQTIEKYGQVDILINNAGVSVFKPLFELTLDEWDRVINTNVRSVFLATKEAAKYMKNNETGGAVVNMASTRSMMSEVNSEAYAASKGGIVSLTHALALSLADYHITVNCISPGWIETNEKAELREVDHHQHPSRRVGTVADIAKACLYLTDPENNFVNGENITVDGGMTKKMIYEE</sequence>
<dbReference type="GO" id="GO:0006633">
    <property type="term" value="P:fatty acid biosynthetic process"/>
    <property type="evidence" value="ECO:0007669"/>
    <property type="project" value="TreeGrafter"/>
</dbReference>
<dbReference type="InterPro" id="IPR036291">
    <property type="entry name" value="NAD(P)-bd_dom_sf"/>
</dbReference>
<dbReference type="PROSITE" id="PS00061">
    <property type="entry name" value="ADH_SHORT"/>
    <property type="match status" value="1"/>
</dbReference>
<evidence type="ECO:0000313" key="4">
    <source>
        <dbReference type="Proteomes" id="UP000215137"/>
    </source>
</evidence>
<dbReference type="PRINTS" id="PR00081">
    <property type="entry name" value="GDHRDH"/>
</dbReference>
<dbReference type="SUPFAM" id="SSF51735">
    <property type="entry name" value="NAD(P)-binding Rossmann-fold domains"/>
    <property type="match status" value="1"/>
</dbReference>
<dbReference type="RefSeq" id="WP_095373345.1">
    <property type="nucleotide sequence ID" value="NZ_CP022983.1"/>
</dbReference>
<dbReference type="EMBL" id="CP022983">
    <property type="protein sequence ID" value="ASV69781.1"/>
    <property type="molecule type" value="Genomic_DNA"/>
</dbReference>
<dbReference type="Pfam" id="PF13561">
    <property type="entry name" value="adh_short_C2"/>
    <property type="match status" value="1"/>
</dbReference>
<keyword evidence="2" id="KW-0560">Oxidoreductase</keyword>
<dbReference type="Proteomes" id="UP000215137">
    <property type="component" value="Chromosome"/>
</dbReference>
<dbReference type="OrthoDB" id="9803333at2"/>
<dbReference type="FunFam" id="3.40.50.720:FF:000084">
    <property type="entry name" value="Short-chain dehydrogenase reductase"/>
    <property type="match status" value="1"/>
</dbReference>
<protein>
    <submittedName>
        <fullName evidence="3">3-ketoacyl-ACP reductase</fullName>
    </submittedName>
</protein>
<dbReference type="InterPro" id="IPR020904">
    <property type="entry name" value="Sc_DH/Rdtase_CS"/>
</dbReference>
<dbReference type="AlphaFoldDB" id="A0A286R7X4"/>
<keyword evidence="4" id="KW-1185">Reference proteome</keyword>
<name>A0A286R7X4_9BACI</name>
<evidence type="ECO:0000256" key="2">
    <source>
        <dbReference type="ARBA" id="ARBA00023002"/>
    </source>
</evidence>
<dbReference type="GO" id="GO:0016616">
    <property type="term" value="F:oxidoreductase activity, acting on the CH-OH group of donors, NAD or NADP as acceptor"/>
    <property type="evidence" value="ECO:0007669"/>
    <property type="project" value="TreeGrafter"/>
</dbReference>
<evidence type="ECO:0000256" key="1">
    <source>
        <dbReference type="ARBA" id="ARBA00006484"/>
    </source>
</evidence>
<dbReference type="GO" id="GO:0008206">
    <property type="term" value="P:bile acid metabolic process"/>
    <property type="evidence" value="ECO:0007669"/>
    <property type="project" value="UniProtKB-ARBA"/>
</dbReference>
<proteinExistence type="inferred from homology"/>
<dbReference type="PANTHER" id="PTHR42760:SF133">
    <property type="entry name" value="3-OXOACYL-[ACYL-CARRIER-PROTEIN] REDUCTASE"/>
    <property type="match status" value="1"/>
</dbReference>
<evidence type="ECO:0000313" key="3">
    <source>
        <dbReference type="EMBL" id="ASV69781.1"/>
    </source>
</evidence>
<dbReference type="PANTHER" id="PTHR42760">
    <property type="entry name" value="SHORT-CHAIN DEHYDROGENASES/REDUCTASES FAMILY MEMBER"/>
    <property type="match status" value="1"/>
</dbReference>
<accession>A0A286R7X4</accession>